<sequence length="458" mass="49549">MSISMLPPTSNIHGVQQPSANDHRQKLNDLLRAGPSGIMRRKEPDRHPSDLPTGPQASTPPNPAPSTNVKPQVPNADAPKAGQISTPPSPPPTTNVEPQVPGTDVPKVQTSTAPTANAEPQAPGTDAPKEQTSTAPTANAEPQAPGTDAPKEQTSTTSTANVEPQAPGADAPRLAQLRALTSRENITKMLRDPNSQESARQLAAIRSLLSKESVKSLLQGPDADEARKLITEVKERLGQSSLQEIHDRSSQTETSGLSSQEIRNRITISDPEEGFSQYKQIEHELRLEDSYSKQRVRQSTPLASALFDIGKELDLGEPAPQPDNSPPAADSLKPDNNNNNNNNNNNTLQSHQSTRNNLRTDNSQTFTFRAFHESNFDAPKEVMDFDHNKDKLDVSAIRHQLGNKPLKLVESFSGASGEMQIHYCPANNASVVMISGNPGEPPFVVKVFGEVKYSNLTT</sequence>
<dbReference type="GO" id="GO:0005509">
    <property type="term" value="F:calcium ion binding"/>
    <property type="evidence" value="ECO:0007669"/>
    <property type="project" value="InterPro"/>
</dbReference>
<feature type="region of interest" description="Disordered" evidence="4">
    <location>
        <begin position="313"/>
        <end position="358"/>
    </location>
</feature>
<feature type="compositionally biased region" description="Polar residues" evidence="4">
    <location>
        <begin position="152"/>
        <end position="162"/>
    </location>
</feature>
<evidence type="ECO:0000313" key="7">
    <source>
        <dbReference type="Proteomes" id="UP000268696"/>
    </source>
</evidence>
<proteinExistence type="predicted"/>
<dbReference type="AlphaFoldDB" id="A0A3G7U713"/>
<evidence type="ECO:0000259" key="5">
    <source>
        <dbReference type="Pfam" id="PF08548"/>
    </source>
</evidence>
<dbReference type="Pfam" id="PF08548">
    <property type="entry name" value="Peptidase_M10_C"/>
    <property type="match status" value="1"/>
</dbReference>
<reference evidence="6 7" key="1">
    <citation type="submission" date="2018-03" db="EMBL/GenBank/DDBJ databases">
        <title>Diversity of phytobeneficial traits revealed by whole-genome analysis of worldwide-isolated phenazine-producing Pseudomonas spp.</title>
        <authorList>
            <person name="Biessy A."/>
            <person name="Novinscak A."/>
            <person name="Blom J."/>
            <person name="Leger G."/>
            <person name="Thomashow L.S."/>
            <person name="Cazorla F.M."/>
            <person name="Josic D."/>
            <person name="Filion M."/>
        </authorList>
    </citation>
    <scope>NUCLEOTIDE SEQUENCE [LARGE SCALE GENOMIC DNA]</scope>
    <source>
        <strain evidence="6 7">30B</strain>
    </source>
</reference>
<evidence type="ECO:0000313" key="6">
    <source>
        <dbReference type="EMBL" id="AZE55090.1"/>
    </source>
</evidence>
<feature type="region of interest" description="Disordered" evidence="4">
    <location>
        <begin position="238"/>
        <end position="275"/>
    </location>
</feature>
<feature type="compositionally biased region" description="Basic and acidic residues" evidence="4">
    <location>
        <begin position="40"/>
        <end position="49"/>
    </location>
</feature>
<protein>
    <recommendedName>
        <fullName evidence="5">Peptidase M10 serralysin C-terminal domain-containing protein</fullName>
    </recommendedName>
</protein>
<gene>
    <name evidence="6" type="ORF">C4K03_2935</name>
</gene>
<evidence type="ECO:0000256" key="4">
    <source>
        <dbReference type="SAM" id="MobiDB-lite"/>
    </source>
</evidence>
<dbReference type="InterPro" id="IPR013858">
    <property type="entry name" value="Peptidase_M10B_C"/>
</dbReference>
<feature type="compositionally biased region" description="Low complexity" evidence="4">
    <location>
        <begin position="336"/>
        <end position="346"/>
    </location>
</feature>
<feature type="compositionally biased region" description="Polar residues" evidence="4">
    <location>
        <begin position="251"/>
        <end position="261"/>
    </location>
</feature>
<keyword evidence="2" id="KW-0964">Secreted</keyword>
<dbReference type="EMBL" id="CP027754">
    <property type="protein sequence ID" value="AZE55090.1"/>
    <property type="molecule type" value="Genomic_DNA"/>
</dbReference>
<organism evidence="6 7">
    <name type="scientific">Pseudomonas synxantha</name>
    <dbReference type="NCBI Taxonomy" id="47883"/>
    <lineage>
        <taxon>Bacteria</taxon>
        <taxon>Pseudomonadati</taxon>
        <taxon>Pseudomonadota</taxon>
        <taxon>Gammaproteobacteria</taxon>
        <taxon>Pseudomonadales</taxon>
        <taxon>Pseudomonadaceae</taxon>
        <taxon>Pseudomonas</taxon>
    </lineage>
</organism>
<evidence type="ECO:0000256" key="2">
    <source>
        <dbReference type="ARBA" id="ARBA00022525"/>
    </source>
</evidence>
<feature type="compositionally biased region" description="Polar residues" evidence="4">
    <location>
        <begin position="347"/>
        <end position="358"/>
    </location>
</feature>
<evidence type="ECO:0000256" key="1">
    <source>
        <dbReference type="ARBA" id="ARBA00004613"/>
    </source>
</evidence>
<feature type="compositionally biased region" description="Polar residues" evidence="4">
    <location>
        <begin position="1"/>
        <end position="20"/>
    </location>
</feature>
<dbReference type="GO" id="GO:0005615">
    <property type="term" value="C:extracellular space"/>
    <property type="evidence" value="ECO:0007669"/>
    <property type="project" value="InterPro"/>
</dbReference>
<evidence type="ECO:0000256" key="3">
    <source>
        <dbReference type="ARBA" id="ARBA00022737"/>
    </source>
</evidence>
<feature type="region of interest" description="Disordered" evidence="4">
    <location>
        <begin position="1"/>
        <end position="198"/>
    </location>
</feature>
<accession>A0A3G7U713</accession>
<comment type="subcellular location">
    <subcellularLocation>
        <location evidence="1">Secreted</location>
    </subcellularLocation>
</comment>
<name>A0A3G7U713_9PSED</name>
<dbReference type="Proteomes" id="UP000268696">
    <property type="component" value="Chromosome"/>
</dbReference>
<keyword evidence="3" id="KW-0677">Repeat</keyword>
<feature type="domain" description="Peptidase M10 serralysin C-terminal" evidence="5">
    <location>
        <begin position="362"/>
        <end position="452"/>
    </location>
</feature>